<dbReference type="RefSeq" id="WP_431870690.1">
    <property type="nucleotide sequence ID" value="NZ_CBDRIY010000019.1"/>
</dbReference>
<proteinExistence type="predicted"/>
<dbReference type="EMBL" id="CP074402">
    <property type="protein sequence ID" value="QVJ02885.1"/>
    <property type="molecule type" value="Genomic_DNA"/>
</dbReference>
<evidence type="ECO:0000313" key="2">
    <source>
        <dbReference type="Proteomes" id="UP000682416"/>
    </source>
</evidence>
<dbReference type="InterPro" id="IPR036689">
    <property type="entry name" value="ESAT-6-like_sf"/>
</dbReference>
<gene>
    <name evidence="1" type="ORF">KGD82_12125</name>
</gene>
<keyword evidence="2" id="KW-1185">Reference proteome</keyword>
<sequence>MAVHEHDVGGDIDALDQLSLDQRQYLAYFRAIMQELDNQTRDTLDRFKGGDDELRSSAADFQQAFQMTNDGFSKIINAVENTRDSYADTRSYLRTLFE</sequence>
<evidence type="ECO:0000313" key="1">
    <source>
        <dbReference type="EMBL" id="QVJ02885.1"/>
    </source>
</evidence>
<dbReference type="Proteomes" id="UP000682416">
    <property type="component" value="Chromosome"/>
</dbReference>
<reference evidence="1" key="1">
    <citation type="submission" date="2021-05" db="EMBL/GenBank/DDBJ databases">
        <authorList>
            <person name="Kaiqin L."/>
            <person name="Jian G."/>
        </authorList>
    </citation>
    <scope>NUCLEOTIDE SEQUENCE</scope>
    <source>
        <strain evidence="1">HDS5</strain>
    </source>
</reference>
<accession>A0A975QM31</accession>
<organism evidence="1 2">
    <name type="scientific">Nocardiopsis eucommiae</name>
    <dbReference type="NCBI Taxonomy" id="2831970"/>
    <lineage>
        <taxon>Bacteria</taxon>
        <taxon>Bacillati</taxon>
        <taxon>Actinomycetota</taxon>
        <taxon>Actinomycetes</taxon>
        <taxon>Streptosporangiales</taxon>
        <taxon>Nocardiopsidaceae</taxon>
        <taxon>Nocardiopsis</taxon>
    </lineage>
</organism>
<dbReference type="AlphaFoldDB" id="A0A975QM31"/>
<protein>
    <submittedName>
        <fullName evidence="1">Uncharacterized protein</fullName>
    </submittedName>
</protein>
<dbReference type="KEGG" id="nec:KGD82_12125"/>
<name>A0A975QM31_9ACTN</name>
<dbReference type="SUPFAM" id="SSF140453">
    <property type="entry name" value="EsxAB dimer-like"/>
    <property type="match status" value="1"/>
</dbReference>